<evidence type="ECO:0000313" key="10">
    <source>
        <dbReference type="Proteomes" id="UP001521785"/>
    </source>
</evidence>
<organism evidence="9 10">
    <name type="scientific">Paraconiothyrium brasiliense</name>
    <dbReference type="NCBI Taxonomy" id="300254"/>
    <lineage>
        <taxon>Eukaryota</taxon>
        <taxon>Fungi</taxon>
        <taxon>Dikarya</taxon>
        <taxon>Ascomycota</taxon>
        <taxon>Pezizomycotina</taxon>
        <taxon>Dothideomycetes</taxon>
        <taxon>Pleosporomycetidae</taxon>
        <taxon>Pleosporales</taxon>
        <taxon>Massarineae</taxon>
        <taxon>Didymosphaeriaceae</taxon>
        <taxon>Paraconiothyrium</taxon>
    </lineage>
</organism>
<dbReference type="Pfam" id="PF07504">
    <property type="entry name" value="FTP"/>
    <property type="match status" value="1"/>
</dbReference>
<keyword evidence="7" id="KW-0732">Signal</keyword>
<evidence type="ECO:0000256" key="1">
    <source>
        <dbReference type="ARBA" id="ARBA00001947"/>
    </source>
</evidence>
<dbReference type="InterPro" id="IPR050371">
    <property type="entry name" value="Fungal_virulence_M36"/>
</dbReference>
<evidence type="ECO:0000256" key="7">
    <source>
        <dbReference type="SAM" id="SignalP"/>
    </source>
</evidence>
<feature type="chain" id="PRO_5045791450" description="FTP domain-containing protein" evidence="7">
    <location>
        <begin position="20"/>
        <end position="246"/>
    </location>
</feature>
<dbReference type="EMBL" id="JAKJXO020000014">
    <property type="protein sequence ID" value="KAL1596336.1"/>
    <property type="molecule type" value="Genomic_DNA"/>
</dbReference>
<evidence type="ECO:0000256" key="3">
    <source>
        <dbReference type="ARBA" id="ARBA00022723"/>
    </source>
</evidence>
<keyword evidence="4" id="KW-0378">Hydrolase</keyword>
<evidence type="ECO:0000256" key="5">
    <source>
        <dbReference type="ARBA" id="ARBA00022833"/>
    </source>
</evidence>
<dbReference type="PANTHER" id="PTHR33478">
    <property type="entry name" value="EXTRACELLULAR METALLOPROTEINASE MEP"/>
    <property type="match status" value="1"/>
</dbReference>
<keyword evidence="5" id="KW-0862">Zinc</keyword>
<protein>
    <recommendedName>
        <fullName evidence="8">FTP domain-containing protein</fullName>
    </recommendedName>
</protein>
<sequence length="246" mass="27130">MRSFLLASLTSLATQHVYGHPTHAPRTLSRRAVDLNAFRQVLETVYANATSVQSDPSITSFSKRAEPVDTATELVKATVPGATFRLVDDHYVGKNGIAHFNFKQTVNDLDIDNADFNVNIDRDGKVFSFGNSFYQGKNPSALRRRDTVEPTEALKTAVRTLQLPASADKAKAEETESNVYTIKDTTGTVSDPEARLVYVQTGDSLALSWRVETDVDVNWLLTYVDAEGGEKIHHVVDYGADATYEV</sequence>
<gene>
    <name evidence="9" type="ORF">SLS60_008981</name>
</gene>
<dbReference type="Proteomes" id="UP001521785">
    <property type="component" value="Unassembled WGS sequence"/>
</dbReference>
<feature type="signal peptide" evidence="7">
    <location>
        <begin position="1"/>
        <end position="19"/>
    </location>
</feature>
<dbReference type="PRINTS" id="PR00999">
    <property type="entry name" value="FUNGALYSIN"/>
</dbReference>
<dbReference type="InterPro" id="IPR001842">
    <property type="entry name" value="Peptidase_M36"/>
</dbReference>
<keyword evidence="6" id="KW-0482">Metalloprotease</keyword>
<keyword evidence="10" id="KW-1185">Reference proteome</keyword>
<keyword evidence="3" id="KW-0479">Metal-binding</keyword>
<reference evidence="9 10" key="1">
    <citation type="submission" date="2024-02" db="EMBL/GenBank/DDBJ databases">
        <title>De novo assembly and annotation of 12 fungi associated with fruit tree decline syndrome in Ontario, Canada.</title>
        <authorList>
            <person name="Sulman M."/>
            <person name="Ellouze W."/>
            <person name="Ilyukhin E."/>
        </authorList>
    </citation>
    <scope>NUCLEOTIDE SEQUENCE [LARGE SCALE GENOMIC DNA]</scope>
    <source>
        <strain evidence="9 10">M42-189</strain>
    </source>
</reference>
<comment type="caution">
    <text evidence="9">The sequence shown here is derived from an EMBL/GenBank/DDBJ whole genome shotgun (WGS) entry which is preliminary data.</text>
</comment>
<feature type="domain" description="FTP" evidence="8">
    <location>
        <begin position="82"/>
        <end position="133"/>
    </location>
</feature>
<accession>A0ABR3QW15</accession>
<name>A0ABR3QW15_9PLEO</name>
<evidence type="ECO:0000256" key="4">
    <source>
        <dbReference type="ARBA" id="ARBA00022801"/>
    </source>
</evidence>
<evidence type="ECO:0000256" key="2">
    <source>
        <dbReference type="ARBA" id="ARBA00022670"/>
    </source>
</evidence>
<keyword evidence="2" id="KW-0645">Protease</keyword>
<dbReference type="PANTHER" id="PTHR33478:SF1">
    <property type="entry name" value="EXTRACELLULAR METALLOPROTEINASE MEP"/>
    <property type="match status" value="1"/>
</dbReference>
<evidence type="ECO:0000313" key="9">
    <source>
        <dbReference type="EMBL" id="KAL1596336.1"/>
    </source>
</evidence>
<dbReference type="InterPro" id="IPR011096">
    <property type="entry name" value="FTP_domain"/>
</dbReference>
<evidence type="ECO:0000256" key="6">
    <source>
        <dbReference type="ARBA" id="ARBA00023049"/>
    </source>
</evidence>
<comment type="cofactor">
    <cofactor evidence="1">
        <name>Zn(2+)</name>
        <dbReference type="ChEBI" id="CHEBI:29105"/>
    </cofactor>
</comment>
<proteinExistence type="predicted"/>
<evidence type="ECO:0000259" key="8">
    <source>
        <dbReference type="Pfam" id="PF07504"/>
    </source>
</evidence>